<evidence type="ECO:0000313" key="2">
    <source>
        <dbReference type="Proteomes" id="UP001144978"/>
    </source>
</evidence>
<sequence length="83" mass="8979">MVRSCVGAAFPLFTVQMFDKLGINWACTLIGFCALLLAPSPFLFYKYGTWVRTKSKFSPCLDLVIAKELAAAEAAAAKGAEKV</sequence>
<name>A0ACC1NGG2_9APHY</name>
<protein>
    <submittedName>
        <fullName evidence="1">Uncharacterized protein</fullName>
    </submittedName>
</protein>
<accession>A0ACC1NGG2</accession>
<dbReference type="Proteomes" id="UP001144978">
    <property type="component" value="Unassembled WGS sequence"/>
</dbReference>
<keyword evidence="2" id="KW-1185">Reference proteome</keyword>
<proteinExistence type="predicted"/>
<evidence type="ECO:0000313" key="1">
    <source>
        <dbReference type="EMBL" id="KAJ2978004.1"/>
    </source>
</evidence>
<comment type="caution">
    <text evidence="1">The sequence shown here is derived from an EMBL/GenBank/DDBJ whole genome shotgun (WGS) entry which is preliminary data.</text>
</comment>
<organism evidence="1 2">
    <name type="scientific">Trametes sanguinea</name>
    <dbReference type="NCBI Taxonomy" id="158606"/>
    <lineage>
        <taxon>Eukaryota</taxon>
        <taxon>Fungi</taxon>
        <taxon>Dikarya</taxon>
        <taxon>Basidiomycota</taxon>
        <taxon>Agaricomycotina</taxon>
        <taxon>Agaricomycetes</taxon>
        <taxon>Polyporales</taxon>
        <taxon>Polyporaceae</taxon>
        <taxon>Trametes</taxon>
    </lineage>
</organism>
<reference evidence="1" key="1">
    <citation type="submission" date="2022-08" db="EMBL/GenBank/DDBJ databases">
        <title>Genome Sequence of Pycnoporus sanguineus.</title>
        <authorList>
            <person name="Buettner E."/>
        </authorList>
    </citation>
    <scope>NUCLEOTIDE SEQUENCE</scope>
    <source>
        <strain evidence="1">CG-C14</strain>
    </source>
</reference>
<gene>
    <name evidence="1" type="ORF">NUW54_g11347</name>
</gene>
<dbReference type="EMBL" id="JANSHE010004395">
    <property type="protein sequence ID" value="KAJ2978004.1"/>
    <property type="molecule type" value="Genomic_DNA"/>
</dbReference>